<dbReference type="AlphaFoldDB" id="A0A7W8KEQ0"/>
<feature type="chain" id="PRO_5031082108" evidence="1">
    <location>
        <begin position="28"/>
        <end position="189"/>
    </location>
</feature>
<accession>A0A7W8KEQ0</accession>
<feature type="signal peptide" evidence="1">
    <location>
        <begin position="1"/>
        <end position="27"/>
    </location>
</feature>
<keyword evidence="1" id="KW-0732">Signal</keyword>
<dbReference type="RefSeq" id="WP_184109399.1">
    <property type="nucleotide sequence ID" value="NZ_BNAJ01000001.1"/>
</dbReference>
<sequence>MTPAAALSALVRSGAALLVLALPAAQAVTPAGYYPFAAGTRWSYSSGEQQVVGPAVVHRGVTVTPVSHQYGSTTYTQDLLELRADGSVWLRGVNASGRLTWFTSPLTVYPPGPLRPGMTWSSANGSVSLRARVTGTSAVTLSAGTFNALTIRTDMTQAGRVSTQTTYFVPTLGVVRYQTADGSVIDLQR</sequence>
<protein>
    <submittedName>
        <fullName evidence="2">Uncharacterized protein</fullName>
    </submittedName>
</protein>
<reference evidence="2 3" key="1">
    <citation type="submission" date="2020-08" db="EMBL/GenBank/DDBJ databases">
        <title>Genomic Encyclopedia of Type Strains, Phase IV (KMG-IV): sequencing the most valuable type-strain genomes for metagenomic binning, comparative biology and taxonomic classification.</title>
        <authorList>
            <person name="Goeker M."/>
        </authorList>
    </citation>
    <scope>NUCLEOTIDE SEQUENCE [LARGE SCALE GENOMIC DNA]</scope>
    <source>
        <strain evidence="2 3">DSM 27521</strain>
    </source>
</reference>
<evidence type="ECO:0000313" key="2">
    <source>
        <dbReference type="EMBL" id="MBB5375164.1"/>
    </source>
</evidence>
<dbReference type="Gene3D" id="2.40.360.20">
    <property type="match status" value="1"/>
</dbReference>
<name>A0A7W8KEQ0_9DEIO</name>
<dbReference type="EMBL" id="JACHFK010000001">
    <property type="protein sequence ID" value="MBB5375164.1"/>
    <property type="molecule type" value="Genomic_DNA"/>
</dbReference>
<evidence type="ECO:0000313" key="3">
    <source>
        <dbReference type="Proteomes" id="UP000539473"/>
    </source>
</evidence>
<organism evidence="2 3">
    <name type="scientific">Deinococcus metalli</name>
    <dbReference type="NCBI Taxonomy" id="1141878"/>
    <lineage>
        <taxon>Bacteria</taxon>
        <taxon>Thermotogati</taxon>
        <taxon>Deinococcota</taxon>
        <taxon>Deinococci</taxon>
        <taxon>Deinococcales</taxon>
        <taxon>Deinococcaceae</taxon>
        <taxon>Deinococcus</taxon>
    </lineage>
</organism>
<proteinExistence type="predicted"/>
<comment type="caution">
    <text evidence="2">The sequence shown here is derived from an EMBL/GenBank/DDBJ whole genome shotgun (WGS) entry which is preliminary data.</text>
</comment>
<evidence type="ECO:0000256" key="1">
    <source>
        <dbReference type="SAM" id="SignalP"/>
    </source>
</evidence>
<dbReference type="Proteomes" id="UP000539473">
    <property type="component" value="Unassembled WGS sequence"/>
</dbReference>
<gene>
    <name evidence="2" type="ORF">HNQ07_000608</name>
</gene>